<protein>
    <submittedName>
        <fullName evidence="1">RTX toxins and related Ca2+-binding proteins</fullName>
    </submittedName>
</protein>
<accession>A0A348HEG4</accession>
<gene>
    <name evidence="1" type="ORF">ZBT109_1256</name>
</gene>
<evidence type="ECO:0000313" key="2">
    <source>
        <dbReference type="Proteomes" id="UP000267342"/>
    </source>
</evidence>
<name>A0A348HEG4_9GAMM</name>
<sequence length="68" mass="7494">MALFIEDADSAWNLPYSVTALGGNAVRYMAVHIRDRDGRIPQEANAPQYVSSEAIINAPSTIEEESDR</sequence>
<organism evidence="1 2">
    <name type="scientific">Zymobacter palmae</name>
    <dbReference type="NCBI Taxonomy" id="33074"/>
    <lineage>
        <taxon>Bacteria</taxon>
        <taxon>Pseudomonadati</taxon>
        <taxon>Pseudomonadota</taxon>
        <taxon>Gammaproteobacteria</taxon>
        <taxon>Oceanospirillales</taxon>
        <taxon>Halomonadaceae</taxon>
        <taxon>Zymobacter group</taxon>
        <taxon>Zymobacter</taxon>
    </lineage>
</organism>
<evidence type="ECO:0000313" key="1">
    <source>
        <dbReference type="EMBL" id="BBG30016.1"/>
    </source>
</evidence>
<dbReference type="KEGG" id="zpl:ZBT109_1256"/>
<proteinExistence type="predicted"/>
<dbReference type="RefSeq" id="WP_027704763.1">
    <property type="nucleotide sequence ID" value="NZ_AP018933.1"/>
</dbReference>
<dbReference type="AlphaFoldDB" id="A0A348HEG4"/>
<reference evidence="1 2" key="1">
    <citation type="submission" date="2018-09" db="EMBL/GenBank/DDBJ databases">
        <title>Zymobacter palmae IAM14233 (=T109) whole genome analysis.</title>
        <authorList>
            <person name="Yanase H."/>
        </authorList>
    </citation>
    <scope>NUCLEOTIDE SEQUENCE [LARGE SCALE GENOMIC DNA]</scope>
    <source>
        <strain evidence="1 2">IAM14233</strain>
    </source>
</reference>
<dbReference type="EMBL" id="AP018933">
    <property type="protein sequence ID" value="BBG30016.1"/>
    <property type="molecule type" value="Genomic_DNA"/>
</dbReference>
<keyword evidence="2" id="KW-1185">Reference proteome</keyword>
<dbReference type="Proteomes" id="UP000267342">
    <property type="component" value="Chromosome"/>
</dbReference>